<proteinExistence type="predicted"/>
<dbReference type="Proteomes" id="UP000095751">
    <property type="component" value="Unassembled WGS sequence"/>
</dbReference>
<dbReference type="InterPro" id="IPR011990">
    <property type="entry name" value="TPR-like_helical_dom_sf"/>
</dbReference>
<dbReference type="OrthoDB" id="185462at2759"/>
<evidence type="ECO:0000313" key="4">
    <source>
        <dbReference type="Proteomes" id="UP000095751"/>
    </source>
</evidence>
<feature type="region of interest" description="Disordered" evidence="2">
    <location>
        <begin position="123"/>
        <end position="154"/>
    </location>
</feature>
<evidence type="ECO:0000256" key="2">
    <source>
        <dbReference type="SAM" id="MobiDB-lite"/>
    </source>
</evidence>
<keyword evidence="4" id="KW-1185">Reference proteome</keyword>
<evidence type="ECO:0008006" key="5">
    <source>
        <dbReference type="Google" id="ProtNLM"/>
    </source>
</evidence>
<dbReference type="PANTHER" id="PTHR47942">
    <property type="entry name" value="TETRATRICOPEPTIDE REPEAT (TPR)-LIKE SUPERFAMILY PROTEIN-RELATED"/>
    <property type="match status" value="1"/>
</dbReference>
<keyword evidence="1" id="KW-0677">Repeat</keyword>
<name>A0A1E7F631_9STRA</name>
<accession>A0A1E7F631</accession>
<evidence type="ECO:0000313" key="3">
    <source>
        <dbReference type="EMBL" id="OEU13617.1"/>
    </source>
</evidence>
<dbReference type="AlphaFoldDB" id="A0A1E7F631"/>
<sequence>MTNLNPDLLDINDATYYLYRNRIPTILRRSITGTTKIIFAAADDNDNAIATKNRSGNNGTTTANSPATPFITATRRQTQRKSTSKNRDNGSKIKRKTFKNNDSDMLLEEETQHLMKILEEEYGGGNDTHHRRHKQKQQMENQQHRDGGGGQKGRSILVSDRYCYKLLEQWKFRVQRTKNLREARMARDLFLRIRQSWTGTRLEDTLNILFYDLVLEILSLAGTTNTSTNKGVDVESGVVEADEFLCTNIPLKLLTAKSFHIVMNAYAKSGSELSGRKVQKLYDRLEYIYSVNVNNQQHKQKQNDQQQKATSIFNNANLRPNHRTLTILLEAWANSDRSTEAPERIIAIFRTIMERHGYHQPQEKTEEVEPQRQQLHQTALFGAADNADLILFNTLMRSLVSTFGNRWAAETCEQILELLIQTDYDDDTYHSHCESTAPNNNNNSSRKGGCRRLQADTQTYSIVLNAWAKCESIERGERDAAQRAHDVLHGMIRLYSHGSNVKPNIKSFTSCIAAWSRAGQPQRAENVLDELLLLSSKSLDNNKDSNSSDPQLRPDVAAWNAVLMAWSRSGRNASVETERMLEKMRAFAKPNIRSYNSLLHAYSQERNKMVVALELLKWLIDESSISNSSETSLAPDIVSYNTILNALARDRSQWAAEKSTQLLQSVEEASSRPVPDVVSYTSVIRAWGNSGITSPLDHVVEIFQSFLLADRNQVKNITITDITRPNNKNKNRIPDRVILTTYVQALGKERMKIMEGLEQIVQVFDVIDLYNVTLFDDSLFLLAIDSAIQITGDTDMYNTNRNDSIAAIFTKCCSHGMVSRRLLDKIRRTISHGDVEAIIGMSPSGNMPKDWTRNIKR</sequence>
<dbReference type="PANTHER" id="PTHR47942:SF63">
    <property type="entry name" value="PENTATRICOPEPTIDE REPEAT-CONTAINING PROTEIN"/>
    <property type="match status" value="1"/>
</dbReference>
<gene>
    <name evidence="3" type="ORF">FRACYDRAFT_241958</name>
</gene>
<dbReference type="Pfam" id="PF01535">
    <property type="entry name" value="PPR"/>
    <property type="match status" value="1"/>
</dbReference>
<protein>
    <recommendedName>
        <fullName evidence="5">Pentacotripeptide-repeat region of PRORP domain-containing protein</fullName>
    </recommendedName>
</protein>
<dbReference type="EMBL" id="KV784361">
    <property type="protein sequence ID" value="OEU13617.1"/>
    <property type="molecule type" value="Genomic_DNA"/>
</dbReference>
<dbReference type="InParanoid" id="A0A1E7F631"/>
<dbReference type="InterPro" id="IPR051222">
    <property type="entry name" value="PPR/CCM1_RNA-binding"/>
</dbReference>
<feature type="region of interest" description="Disordered" evidence="2">
    <location>
        <begin position="48"/>
        <end position="105"/>
    </location>
</feature>
<feature type="compositionally biased region" description="Polar residues" evidence="2">
    <location>
        <begin position="52"/>
        <end position="67"/>
    </location>
</feature>
<reference evidence="3 4" key="1">
    <citation type="submission" date="2016-09" db="EMBL/GenBank/DDBJ databases">
        <title>Extensive genetic diversity and differential bi-allelic expression allows diatom success in the polar Southern Ocean.</title>
        <authorList>
            <consortium name="DOE Joint Genome Institute"/>
            <person name="Mock T."/>
            <person name="Otillar R.P."/>
            <person name="Strauss J."/>
            <person name="Dupont C."/>
            <person name="Frickenhaus S."/>
            <person name="Maumus F."/>
            <person name="Mcmullan M."/>
            <person name="Sanges R."/>
            <person name="Schmutz J."/>
            <person name="Toseland A."/>
            <person name="Valas R."/>
            <person name="Veluchamy A."/>
            <person name="Ward B.J."/>
            <person name="Allen A."/>
            <person name="Barry K."/>
            <person name="Falciatore A."/>
            <person name="Ferrante M."/>
            <person name="Fortunato A.E."/>
            <person name="Gloeckner G."/>
            <person name="Gruber A."/>
            <person name="Hipkin R."/>
            <person name="Janech M."/>
            <person name="Kroth P."/>
            <person name="Leese F."/>
            <person name="Lindquist E."/>
            <person name="Lyon B.R."/>
            <person name="Martin J."/>
            <person name="Mayer C."/>
            <person name="Parker M."/>
            <person name="Quesneville H."/>
            <person name="Raymond J."/>
            <person name="Uhlig C."/>
            <person name="Valentin K.U."/>
            <person name="Worden A.Z."/>
            <person name="Armbrust E.V."/>
            <person name="Bowler C."/>
            <person name="Green B."/>
            <person name="Moulton V."/>
            <person name="Van Oosterhout C."/>
            <person name="Grigoriev I."/>
        </authorList>
    </citation>
    <scope>NUCLEOTIDE SEQUENCE [LARGE SCALE GENOMIC DNA]</scope>
    <source>
        <strain evidence="3 4">CCMP1102</strain>
    </source>
</reference>
<evidence type="ECO:0000256" key="1">
    <source>
        <dbReference type="ARBA" id="ARBA00022737"/>
    </source>
</evidence>
<dbReference type="InterPro" id="IPR002885">
    <property type="entry name" value="PPR_rpt"/>
</dbReference>
<dbReference type="KEGG" id="fcy:FRACYDRAFT_241958"/>
<organism evidence="3 4">
    <name type="scientific">Fragilariopsis cylindrus CCMP1102</name>
    <dbReference type="NCBI Taxonomy" id="635003"/>
    <lineage>
        <taxon>Eukaryota</taxon>
        <taxon>Sar</taxon>
        <taxon>Stramenopiles</taxon>
        <taxon>Ochrophyta</taxon>
        <taxon>Bacillariophyta</taxon>
        <taxon>Bacillariophyceae</taxon>
        <taxon>Bacillariophycidae</taxon>
        <taxon>Bacillariales</taxon>
        <taxon>Bacillariaceae</taxon>
        <taxon>Fragilariopsis</taxon>
    </lineage>
</organism>
<dbReference type="Gene3D" id="1.25.40.10">
    <property type="entry name" value="Tetratricopeptide repeat domain"/>
    <property type="match status" value="2"/>
</dbReference>